<protein>
    <recommendedName>
        <fullName evidence="3">WG repeat-containing protein</fullName>
    </recommendedName>
</protein>
<dbReference type="Pfam" id="PF20055">
    <property type="entry name" value="DUF6454"/>
    <property type="match status" value="1"/>
</dbReference>
<dbReference type="InterPro" id="IPR046312">
    <property type="entry name" value="DUF6454"/>
</dbReference>
<name>A0A916NF10_9BACL</name>
<reference evidence="1" key="1">
    <citation type="submission" date="2021-06" db="EMBL/GenBank/DDBJ databases">
        <authorList>
            <person name="Criscuolo A."/>
        </authorList>
    </citation>
    <scope>NUCLEOTIDE SEQUENCE</scope>
    <source>
        <strain evidence="1">CIP111600</strain>
    </source>
</reference>
<dbReference type="Proteomes" id="UP000693672">
    <property type="component" value="Unassembled WGS sequence"/>
</dbReference>
<sequence length="215" mass="23874">MKDAKLIELFRRLTRTAIWEQQAGVALQFDNHHPQGLVRIGDLFYLSSVELIERPVTLGQPSEGYDRTPGRGVGHVFIFDNSGRLKGDIVLGEGAMYHPGGIDYDGRHIWVSVAEYRPHSRSIIYKVNPATRKVEEVFRVADHIGGVVVNARQGELTGYSWGSRKFYQWSAEGQLLREKDNPSHFIDYQDGQYAGDGCMITGGIAELPDPAGGGS</sequence>
<evidence type="ECO:0008006" key="3">
    <source>
        <dbReference type="Google" id="ProtNLM"/>
    </source>
</evidence>
<dbReference type="EMBL" id="CAJVAS010000001">
    <property type="protein sequence ID" value="CAG7599557.1"/>
    <property type="molecule type" value="Genomic_DNA"/>
</dbReference>
<evidence type="ECO:0000313" key="2">
    <source>
        <dbReference type="Proteomes" id="UP000693672"/>
    </source>
</evidence>
<gene>
    <name evidence="1" type="ORF">PAESOLCIP111_00320</name>
</gene>
<dbReference type="AlphaFoldDB" id="A0A916NF10"/>
<comment type="caution">
    <text evidence="1">The sequence shown here is derived from an EMBL/GenBank/DDBJ whole genome shotgun (WGS) entry which is preliminary data.</text>
</comment>
<proteinExistence type="predicted"/>
<keyword evidence="2" id="KW-1185">Reference proteome</keyword>
<accession>A0A916NF10</accession>
<organism evidence="1 2">
    <name type="scientific">Paenibacillus solanacearum</name>
    <dbReference type="NCBI Taxonomy" id="2048548"/>
    <lineage>
        <taxon>Bacteria</taxon>
        <taxon>Bacillati</taxon>
        <taxon>Bacillota</taxon>
        <taxon>Bacilli</taxon>
        <taxon>Bacillales</taxon>
        <taxon>Paenibacillaceae</taxon>
        <taxon>Paenibacillus</taxon>
    </lineage>
</organism>
<evidence type="ECO:0000313" key="1">
    <source>
        <dbReference type="EMBL" id="CAG7599557.1"/>
    </source>
</evidence>